<evidence type="ECO:0000256" key="2">
    <source>
        <dbReference type="ARBA" id="ARBA00009500"/>
    </source>
</evidence>
<dbReference type="GO" id="GO:0005615">
    <property type="term" value="C:extracellular space"/>
    <property type="evidence" value="ECO:0007669"/>
    <property type="project" value="InterPro"/>
</dbReference>
<dbReference type="SUPFAM" id="SSF56574">
    <property type="entry name" value="Serpins"/>
    <property type="match status" value="1"/>
</dbReference>
<dbReference type="Gene3D" id="3.30.497.10">
    <property type="entry name" value="Antithrombin, subunit I, domain 2"/>
    <property type="match status" value="1"/>
</dbReference>
<dbReference type="VEuPathDB" id="VectorBase:HLOH_061629"/>
<organism evidence="10 11">
    <name type="scientific">Haemaphysalis longicornis</name>
    <name type="common">Bush tick</name>
    <dbReference type="NCBI Taxonomy" id="44386"/>
    <lineage>
        <taxon>Eukaryota</taxon>
        <taxon>Metazoa</taxon>
        <taxon>Ecdysozoa</taxon>
        <taxon>Arthropoda</taxon>
        <taxon>Chelicerata</taxon>
        <taxon>Arachnida</taxon>
        <taxon>Acari</taxon>
        <taxon>Parasitiformes</taxon>
        <taxon>Ixodida</taxon>
        <taxon>Ixodoidea</taxon>
        <taxon>Ixodidae</taxon>
        <taxon>Haemaphysalinae</taxon>
        <taxon>Haemaphysalis</taxon>
    </lineage>
</organism>
<accession>A0A9J6GKQ6</accession>
<dbReference type="InterPro" id="IPR042178">
    <property type="entry name" value="Serpin_sf_1"/>
</dbReference>
<dbReference type="OrthoDB" id="6434942at2759"/>
<reference evidence="10 11" key="1">
    <citation type="journal article" date="2020" name="Cell">
        <title>Large-Scale Comparative Analyses of Tick Genomes Elucidate Their Genetic Diversity and Vector Capacities.</title>
        <authorList>
            <consortium name="Tick Genome and Microbiome Consortium (TIGMIC)"/>
            <person name="Jia N."/>
            <person name="Wang J."/>
            <person name="Shi W."/>
            <person name="Du L."/>
            <person name="Sun Y."/>
            <person name="Zhan W."/>
            <person name="Jiang J.F."/>
            <person name="Wang Q."/>
            <person name="Zhang B."/>
            <person name="Ji P."/>
            <person name="Bell-Sakyi L."/>
            <person name="Cui X.M."/>
            <person name="Yuan T.T."/>
            <person name="Jiang B.G."/>
            <person name="Yang W.F."/>
            <person name="Lam T.T."/>
            <person name="Chang Q.C."/>
            <person name="Ding S.J."/>
            <person name="Wang X.J."/>
            <person name="Zhu J.G."/>
            <person name="Ruan X.D."/>
            <person name="Zhao L."/>
            <person name="Wei J.T."/>
            <person name="Ye R.Z."/>
            <person name="Que T.C."/>
            <person name="Du C.H."/>
            <person name="Zhou Y.H."/>
            <person name="Cheng J.X."/>
            <person name="Dai P.F."/>
            <person name="Guo W.B."/>
            <person name="Han X.H."/>
            <person name="Huang E.J."/>
            <person name="Li L.F."/>
            <person name="Wei W."/>
            <person name="Gao Y.C."/>
            <person name="Liu J.Z."/>
            <person name="Shao H.Z."/>
            <person name="Wang X."/>
            <person name="Wang C.C."/>
            <person name="Yang T.C."/>
            <person name="Huo Q.B."/>
            <person name="Li W."/>
            <person name="Chen H.Y."/>
            <person name="Chen S.E."/>
            <person name="Zhou L.G."/>
            <person name="Ni X.B."/>
            <person name="Tian J.H."/>
            <person name="Sheng Y."/>
            <person name="Liu T."/>
            <person name="Pan Y.S."/>
            <person name="Xia L.Y."/>
            <person name="Li J."/>
            <person name="Zhao F."/>
            <person name="Cao W.C."/>
        </authorList>
    </citation>
    <scope>NUCLEOTIDE SEQUENCE [LARGE SCALE GENOMIC DNA]</scope>
    <source>
        <strain evidence="10">HaeL-2018</strain>
    </source>
</reference>
<evidence type="ECO:0000313" key="10">
    <source>
        <dbReference type="EMBL" id="KAH9375891.1"/>
    </source>
</evidence>
<name>A0A9J6GKQ6_HAELO</name>
<comment type="caution">
    <text evidence="10">The sequence shown here is derived from an EMBL/GenBank/DDBJ whole genome shotgun (WGS) entry which is preliminary data.</text>
</comment>
<keyword evidence="3" id="KW-0964">Secreted</keyword>
<feature type="chain" id="PRO_5039887092" description="Serpin domain-containing protein" evidence="8">
    <location>
        <begin position="17"/>
        <end position="209"/>
    </location>
</feature>
<dbReference type="InterPro" id="IPR036186">
    <property type="entry name" value="Serpin_sf"/>
</dbReference>
<keyword evidence="4" id="KW-0646">Protease inhibitor</keyword>
<dbReference type="AlphaFoldDB" id="A0A9J6GKQ6"/>
<evidence type="ECO:0000259" key="9">
    <source>
        <dbReference type="Pfam" id="PF00079"/>
    </source>
</evidence>
<dbReference type="OMA" id="MAWRSNN"/>
<dbReference type="PANTHER" id="PTHR11461">
    <property type="entry name" value="SERINE PROTEASE INHIBITOR, SERPIN"/>
    <property type="match status" value="1"/>
</dbReference>
<keyword evidence="6" id="KW-0722">Serine protease inhibitor</keyword>
<feature type="signal peptide" evidence="8">
    <location>
        <begin position="1"/>
        <end position="16"/>
    </location>
</feature>
<dbReference type="EMBL" id="JABSTR010000007">
    <property type="protein sequence ID" value="KAH9375891.1"/>
    <property type="molecule type" value="Genomic_DNA"/>
</dbReference>
<feature type="domain" description="Serpin" evidence="9">
    <location>
        <begin position="32"/>
        <end position="200"/>
    </location>
</feature>
<keyword evidence="5 8" id="KW-0732">Signal</keyword>
<evidence type="ECO:0000256" key="4">
    <source>
        <dbReference type="ARBA" id="ARBA00022690"/>
    </source>
</evidence>
<dbReference type="FunFam" id="3.30.497.10:FF:000031">
    <property type="entry name" value="Putative salivary serpin"/>
    <property type="match status" value="1"/>
</dbReference>
<evidence type="ECO:0000256" key="6">
    <source>
        <dbReference type="ARBA" id="ARBA00022900"/>
    </source>
</evidence>
<evidence type="ECO:0000256" key="7">
    <source>
        <dbReference type="ARBA" id="ARBA00023180"/>
    </source>
</evidence>
<evidence type="ECO:0000256" key="3">
    <source>
        <dbReference type="ARBA" id="ARBA00022525"/>
    </source>
</evidence>
<keyword evidence="7" id="KW-0325">Glycoprotein</keyword>
<proteinExistence type="inferred from homology"/>
<evidence type="ECO:0000313" key="11">
    <source>
        <dbReference type="Proteomes" id="UP000821853"/>
    </source>
</evidence>
<sequence length="209" mass="23134">MTVGLLFVIGISACYGARNAQAGLVHEACDILGYRLLPVLSRKEQPNVLYSPHSLSSLMGMVYAGAGGGTKKELFRTLGYKEARVAEDEILELHKAHNERLRQITNSTVSSANAGALKKGLRILPTYRTSLKESFDAELFTVDFKKKGEAAVRTINDWVGTHTRGLIPELFDKPLPPDTQMVVLNAVYFKGLWVTEFQQVRDQATPLLQ</sequence>
<evidence type="ECO:0000256" key="5">
    <source>
        <dbReference type="ARBA" id="ARBA00022729"/>
    </source>
</evidence>
<comment type="similarity">
    <text evidence="2">Belongs to the serpin family.</text>
</comment>
<dbReference type="InterPro" id="IPR000215">
    <property type="entry name" value="Serpin_fam"/>
</dbReference>
<dbReference type="InterPro" id="IPR023796">
    <property type="entry name" value="Serpin_dom"/>
</dbReference>
<comment type="subcellular location">
    <subcellularLocation>
        <location evidence="1">Secreted</location>
    </subcellularLocation>
</comment>
<evidence type="ECO:0000256" key="1">
    <source>
        <dbReference type="ARBA" id="ARBA00004613"/>
    </source>
</evidence>
<evidence type="ECO:0000256" key="8">
    <source>
        <dbReference type="SAM" id="SignalP"/>
    </source>
</evidence>
<dbReference type="PANTHER" id="PTHR11461:SF211">
    <property type="entry name" value="GH10112P-RELATED"/>
    <property type="match status" value="1"/>
</dbReference>
<dbReference type="GO" id="GO:0004867">
    <property type="term" value="F:serine-type endopeptidase inhibitor activity"/>
    <property type="evidence" value="ECO:0007669"/>
    <property type="project" value="UniProtKB-KW"/>
</dbReference>
<protein>
    <recommendedName>
        <fullName evidence="9">Serpin domain-containing protein</fullName>
    </recommendedName>
</protein>
<dbReference type="Proteomes" id="UP000821853">
    <property type="component" value="Chromosome 5"/>
</dbReference>
<dbReference type="Pfam" id="PF00079">
    <property type="entry name" value="Serpin"/>
    <property type="match status" value="1"/>
</dbReference>
<keyword evidence="11" id="KW-1185">Reference proteome</keyword>
<gene>
    <name evidence="10" type="ORF">HPB48_012531</name>
</gene>